<dbReference type="InterPro" id="IPR038765">
    <property type="entry name" value="Papain-like_cys_pep_sf"/>
</dbReference>
<feature type="domain" description="Transglutaminase-like" evidence="1">
    <location>
        <begin position="62"/>
        <end position="136"/>
    </location>
</feature>
<evidence type="ECO:0000313" key="2">
    <source>
        <dbReference type="EMBL" id="RCW31086.1"/>
    </source>
</evidence>
<sequence>MKTYLEKTPILDYDHSDIQSLISSEGWCEQDAFTKISSIYNFVRDEIRFGYNIDDNIPASKVLADGYGQCNTKSNLLMALLRAVGIPVRIHGFTIHKALQKGAITGLWYRLSPENILHSWVEVYFEDEWYNLEGVILDRSYFSALKRKFPDCKTSFCGYGAYTDSFANPPIDWNRNNTYIQHKGINQDFGLFDSPDEFYKMHGQQLNLIKKWIFRNFVRHLMNRNVDRIRKKFN</sequence>
<dbReference type="PANTHER" id="PTHR33490">
    <property type="entry name" value="BLR5614 PROTEIN-RELATED"/>
    <property type="match status" value="1"/>
</dbReference>
<protein>
    <submittedName>
        <fullName evidence="2">Transglutaminase superfamily protein</fullName>
    </submittedName>
</protein>
<evidence type="ECO:0000259" key="1">
    <source>
        <dbReference type="SMART" id="SM00460"/>
    </source>
</evidence>
<reference evidence="2 3" key="1">
    <citation type="submission" date="2018-07" db="EMBL/GenBank/DDBJ databases">
        <title>Freshwater and sediment microbial communities from various areas in North America, analyzing microbe dynamics in response to fracking.</title>
        <authorList>
            <person name="Lamendella R."/>
        </authorList>
    </citation>
    <scope>NUCLEOTIDE SEQUENCE [LARGE SCALE GENOMIC DNA]</scope>
    <source>
        <strain evidence="2 3">160A</strain>
    </source>
</reference>
<keyword evidence="3" id="KW-1185">Reference proteome</keyword>
<dbReference type="Pfam" id="PF01841">
    <property type="entry name" value="Transglut_core"/>
    <property type="match status" value="1"/>
</dbReference>
<dbReference type="STRING" id="1168289.GCA_000259075_00719"/>
<dbReference type="SUPFAM" id="SSF54001">
    <property type="entry name" value="Cysteine proteinases"/>
    <property type="match status" value="1"/>
</dbReference>
<dbReference type="Gene3D" id="3.10.620.30">
    <property type="match status" value="1"/>
</dbReference>
<dbReference type="PANTHER" id="PTHR33490:SF3">
    <property type="entry name" value="CONSERVED INTEGRAL MEMBRANE PROTEIN"/>
    <property type="match status" value="1"/>
</dbReference>
<dbReference type="OrthoDB" id="9804872at2"/>
<comment type="caution">
    <text evidence="2">The sequence shown here is derived from an EMBL/GenBank/DDBJ whole genome shotgun (WGS) entry which is preliminary data.</text>
</comment>
<organism evidence="2 3">
    <name type="scientific">Marinilabilia salmonicolor</name>
    <dbReference type="NCBI Taxonomy" id="989"/>
    <lineage>
        <taxon>Bacteria</taxon>
        <taxon>Pseudomonadati</taxon>
        <taxon>Bacteroidota</taxon>
        <taxon>Bacteroidia</taxon>
        <taxon>Marinilabiliales</taxon>
        <taxon>Marinilabiliaceae</taxon>
        <taxon>Marinilabilia</taxon>
    </lineage>
</organism>
<proteinExistence type="predicted"/>
<evidence type="ECO:0000313" key="3">
    <source>
        <dbReference type="Proteomes" id="UP000252733"/>
    </source>
</evidence>
<dbReference type="EMBL" id="QPIZ01000019">
    <property type="protein sequence ID" value="RCW31086.1"/>
    <property type="molecule type" value="Genomic_DNA"/>
</dbReference>
<dbReference type="SMART" id="SM00460">
    <property type="entry name" value="TGc"/>
    <property type="match status" value="1"/>
</dbReference>
<dbReference type="AlphaFoldDB" id="A0A2T0XPY1"/>
<gene>
    <name evidence="2" type="ORF">DFO77_11952</name>
</gene>
<dbReference type="Proteomes" id="UP000252733">
    <property type="component" value="Unassembled WGS sequence"/>
</dbReference>
<accession>A0A2T0XPY1</accession>
<dbReference type="InterPro" id="IPR002931">
    <property type="entry name" value="Transglutaminase-like"/>
</dbReference>
<dbReference type="RefSeq" id="WP_106152352.1">
    <property type="nucleotide sequence ID" value="NZ_PVTS01000004.1"/>
</dbReference>
<name>A0A2T0XPY1_9BACT</name>